<dbReference type="EMBL" id="JALLPB020000400">
    <property type="protein sequence ID" value="KAL3809505.1"/>
    <property type="molecule type" value="Genomic_DNA"/>
</dbReference>
<dbReference type="AlphaFoldDB" id="A0ABD3RPH9"/>
<keyword evidence="10" id="KW-1185">Reference proteome</keyword>
<dbReference type="PANTHER" id="PTHR32060:SF22">
    <property type="entry name" value="CARBOXYL-TERMINAL-PROCESSING PEPTIDASE 3, CHLOROPLASTIC"/>
    <property type="match status" value="1"/>
</dbReference>
<dbReference type="Gene3D" id="2.30.42.10">
    <property type="match status" value="1"/>
</dbReference>
<feature type="compositionally biased region" description="Low complexity" evidence="5">
    <location>
        <begin position="97"/>
        <end position="108"/>
    </location>
</feature>
<dbReference type="Gene3D" id="3.30.750.44">
    <property type="match status" value="1"/>
</dbReference>
<dbReference type="CDD" id="cd07560">
    <property type="entry name" value="Peptidase_S41_CPP"/>
    <property type="match status" value="1"/>
</dbReference>
<sequence>MAANHKICLRDKQVLSLLRCISSAYRPKLPHALKNTPISSSSSSTSRTMTMLLAFTLLLVPPPSRRFAEGFAFQTKTSSSSSSSAPTLHPFPPPIRPSSTSSSPTSTSLHLFGMMNTKRDDDDENLTTNSANYGVKDDGKNPLIVDGAMSFLGVAFASFLAGGVVTLGVLFLPLLSDYYDAYNYAGVGSSSVVASGGNPNGDARGIGSKGNNNVVQNVNQPVILFETILNDLNDAYVDDVDVQKLFETGVKAMTSSLDPYTEFESRIEARELEESVTGRYGGVGLVIRGGTNLKLLSSEEDGTMDANSMGGGGGSEGKVDSSSLPPGVPPVATSKVGVDETPSGGKRVRGVDGDDELDSDEIERRRALKKSMEDGIHVVSAFEGYAYDAGMRVGDKLLAIDDFVITPTTPVDEVRNHLRGEPGTPVSITFLREGVGGGGTKANEPQTITLNRSVVRIPDVKYFGFIGDPSDGIGYIDLSGFANDAGREVRYAIKALQHGASEIAANGDSTRDESGMVVTDPTKLKGLVLDLRSNPGGLLTSAVDVATLFVPNGSDIVSAKGRGFPETLYRSKTEPILNPQTRLAVLVNEQTASAAEIVAGAIQDLDVGIVVGKGRTFGKGLVQNVQDLPYQTALKYTVAKYYTPSGRCIQSTVYETDGENSGAKYKSKKVADKDRNLFYTAHGRQVKDGGGVEVDVKLEPQKASPLEIILLNSGAYSDYAAEWSKKYELTDDFKVDDATYKDFQRFVEKRQKDGDIKLEILYDTQLKDLQKKLKASELSSASRELEKLRSDIIKDVKKDFSTYKSEIIEDLEQSILARYLPDSMLIERGLRSDEQVAGTAKMLKEGREFDKILARDKPLEGNAVSGQSYETSSTKRASQNLQSRSIP</sequence>
<dbReference type="InterPro" id="IPR005151">
    <property type="entry name" value="Tail-specific_protease"/>
</dbReference>
<organism evidence="9 10">
    <name type="scientific">Cyclostephanos tholiformis</name>
    <dbReference type="NCBI Taxonomy" id="382380"/>
    <lineage>
        <taxon>Eukaryota</taxon>
        <taxon>Sar</taxon>
        <taxon>Stramenopiles</taxon>
        <taxon>Ochrophyta</taxon>
        <taxon>Bacillariophyta</taxon>
        <taxon>Coscinodiscophyceae</taxon>
        <taxon>Thalassiosirophycidae</taxon>
        <taxon>Stephanodiscales</taxon>
        <taxon>Stephanodiscaceae</taxon>
        <taxon>Cyclostephanos</taxon>
    </lineage>
</organism>
<protein>
    <recommendedName>
        <fullName evidence="11">PDZ domain-containing protein</fullName>
    </recommendedName>
</protein>
<dbReference type="Pfam" id="PF03572">
    <property type="entry name" value="Peptidase_S41"/>
    <property type="match status" value="1"/>
</dbReference>
<dbReference type="SUPFAM" id="SSF50156">
    <property type="entry name" value="PDZ domain-like"/>
    <property type="match status" value="1"/>
</dbReference>
<dbReference type="PANTHER" id="PTHR32060">
    <property type="entry name" value="TAIL-SPECIFIC PROTEASE"/>
    <property type="match status" value="1"/>
</dbReference>
<feature type="domain" description="Tail specific protease" evidence="8">
    <location>
        <begin position="443"/>
        <end position="654"/>
    </location>
</feature>
<keyword evidence="6" id="KW-1133">Transmembrane helix</keyword>
<evidence type="ECO:0000256" key="1">
    <source>
        <dbReference type="ARBA" id="ARBA00009179"/>
    </source>
</evidence>
<evidence type="ECO:0000313" key="9">
    <source>
        <dbReference type="EMBL" id="KAL3809505.1"/>
    </source>
</evidence>
<evidence type="ECO:0000256" key="6">
    <source>
        <dbReference type="SAM" id="Phobius"/>
    </source>
</evidence>
<keyword evidence="2" id="KW-0645">Protease</keyword>
<feature type="region of interest" description="Disordered" evidence="5">
    <location>
        <begin position="862"/>
        <end position="887"/>
    </location>
</feature>
<dbReference type="InterPro" id="IPR029045">
    <property type="entry name" value="ClpP/crotonase-like_dom_sf"/>
</dbReference>
<feature type="transmembrane region" description="Helical" evidence="6">
    <location>
        <begin position="151"/>
        <end position="175"/>
    </location>
</feature>
<evidence type="ECO:0000313" key="10">
    <source>
        <dbReference type="Proteomes" id="UP001530377"/>
    </source>
</evidence>
<gene>
    <name evidence="9" type="ORF">ACHAXA_009741</name>
</gene>
<proteinExistence type="inferred from homology"/>
<evidence type="ECO:0000256" key="2">
    <source>
        <dbReference type="ARBA" id="ARBA00022670"/>
    </source>
</evidence>
<feature type="compositionally biased region" description="Polar residues" evidence="5">
    <location>
        <begin position="864"/>
        <end position="887"/>
    </location>
</feature>
<evidence type="ECO:0000256" key="4">
    <source>
        <dbReference type="ARBA" id="ARBA00022825"/>
    </source>
</evidence>
<reference evidence="9 10" key="1">
    <citation type="submission" date="2024-10" db="EMBL/GenBank/DDBJ databases">
        <title>Updated reference genomes for cyclostephanoid diatoms.</title>
        <authorList>
            <person name="Roberts W.R."/>
            <person name="Alverson A.J."/>
        </authorList>
    </citation>
    <scope>NUCLEOTIDE SEQUENCE [LARGE SCALE GENOMIC DNA]</scope>
    <source>
        <strain evidence="9 10">AJA228-03</strain>
    </source>
</reference>
<feature type="region of interest" description="Disordered" evidence="5">
    <location>
        <begin position="301"/>
        <end position="360"/>
    </location>
</feature>
<dbReference type="SMART" id="SM00228">
    <property type="entry name" value="PDZ"/>
    <property type="match status" value="1"/>
</dbReference>
<evidence type="ECO:0008006" key="11">
    <source>
        <dbReference type="Google" id="ProtNLM"/>
    </source>
</evidence>
<comment type="caution">
    <text evidence="9">The sequence shown here is derived from an EMBL/GenBank/DDBJ whole genome shotgun (WGS) entry which is preliminary data.</text>
</comment>
<dbReference type="Proteomes" id="UP001530377">
    <property type="component" value="Unassembled WGS sequence"/>
</dbReference>
<accession>A0ABD3RPH9</accession>
<dbReference type="GO" id="GO:0008236">
    <property type="term" value="F:serine-type peptidase activity"/>
    <property type="evidence" value="ECO:0007669"/>
    <property type="project" value="UniProtKB-KW"/>
</dbReference>
<dbReference type="InterPro" id="IPR004447">
    <property type="entry name" value="Peptidase_S41A"/>
</dbReference>
<dbReference type="FunFam" id="2.30.42.10:FF:000369">
    <property type="entry name" value="WD domain, G-beta repeat, putative"/>
    <property type="match status" value="1"/>
</dbReference>
<feature type="domain" description="PDZ" evidence="7">
    <location>
        <begin position="281"/>
        <end position="434"/>
    </location>
</feature>
<keyword evidence="4" id="KW-0720">Serine protease</keyword>
<dbReference type="SUPFAM" id="SSF52096">
    <property type="entry name" value="ClpP/crotonase"/>
    <property type="match status" value="1"/>
</dbReference>
<dbReference type="SMART" id="SM00245">
    <property type="entry name" value="TSPc"/>
    <property type="match status" value="1"/>
</dbReference>
<dbReference type="InterPro" id="IPR036034">
    <property type="entry name" value="PDZ_sf"/>
</dbReference>
<evidence type="ECO:0000256" key="5">
    <source>
        <dbReference type="SAM" id="MobiDB-lite"/>
    </source>
</evidence>
<keyword evidence="3" id="KW-0378">Hydrolase</keyword>
<name>A0ABD3RPH9_9STRA</name>
<comment type="similarity">
    <text evidence="1">Belongs to the peptidase S41A family.</text>
</comment>
<feature type="region of interest" description="Disordered" evidence="5">
    <location>
        <begin position="77"/>
        <end position="109"/>
    </location>
</feature>
<dbReference type="GO" id="GO:0006508">
    <property type="term" value="P:proteolysis"/>
    <property type="evidence" value="ECO:0007669"/>
    <property type="project" value="UniProtKB-KW"/>
</dbReference>
<evidence type="ECO:0000259" key="8">
    <source>
        <dbReference type="SMART" id="SM00245"/>
    </source>
</evidence>
<dbReference type="Gene3D" id="3.90.226.10">
    <property type="entry name" value="2-enoyl-CoA Hydratase, Chain A, domain 1"/>
    <property type="match status" value="1"/>
</dbReference>
<evidence type="ECO:0000256" key="3">
    <source>
        <dbReference type="ARBA" id="ARBA00022801"/>
    </source>
</evidence>
<keyword evidence="6" id="KW-0812">Transmembrane</keyword>
<dbReference type="InterPro" id="IPR001478">
    <property type="entry name" value="PDZ"/>
</dbReference>
<evidence type="ECO:0000259" key="7">
    <source>
        <dbReference type="SMART" id="SM00228"/>
    </source>
</evidence>
<keyword evidence="6" id="KW-0472">Membrane</keyword>